<evidence type="ECO:0000259" key="5">
    <source>
        <dbReference type="Pfam" id="PF12770"/>
    </source>
</evidence>
<keyword evidence="4" id="KW-0472">Membrane</keyword>
<comment type="caution">
    <text evidence="7">The sequence shown here is derived from an EMBL/GenBank/DDBJ whole genome shotgun (WGS) entry which is preliminary data.</text>
</comment>
<gene>
    <name evidence="7" type="ORF">H6G03_11345</name>
</gene>
<dbReference type="InterPro" id="IPR019734">
    <property type="entry name" value="TPR_rpt"/>
</dbReference>
<feature type="repeat" description="TPR" evidence="3">
    <location>
        <begin position="859"/>
        <end position="892"/>
    </location>
</feature>
<keyword evidence="4" id="KW-1133">Transmembrane helix</keyword>
<dbReference type="PANTHER" id="PTHR45641:SF19">
    <property type="entry name" value="NEPHROCYSTIN-3"/>
    <property type="match status" value="1"/>
</dbReference>
<dbReference type="PROSITE" id="PS50293">
    <property type="entry name" value="TPR_REGION"/>
    <property type="match status" value="1"/>
</dbReference>
<evidence type="ECO:0000313" key="8">
    <source>
        <dbReference type="Proteomes" id="UP000641646"/>
    </source>
</evidence>
<dbReference type="Gene3D" id="1.25.40.10">
    <property type="entry name" value="Tetratricopeptide repeat domain"/>
    <property type="match status" value="2"/>
</dbReference>
<evidence type="ECO:0000313" key="7">
    <source>
        <dbReference type="EMBL" id="MBD2181692.1"/>
    </source>
</evidence>
<dbReference type="InterPro" id="IPR027417">
    <property type="entry name" value="P-loop_NTPase"/>
</dbReference>
<keyword evidence="4" id="KW-0812">Transmembrane</keyword>
<dbReference type="SUPFAM" id="SSF52540">
    <property type="entry name" value="P-loop containing nucleoside triphosphate hydrolases"/>
    <property type="match status" value="1"/>
</dbReference>
<dbReference type="InterPro" id="IPR006597">
    <property type="entry name" value="Sel1-like"/>
</dbReference>
<feature type="repeat" description="TPR" evidence="3">
    <location>
        <begin position="979"/>
        <end position="1012"/>
    </location>
</feature>
<feature type="repeat" description="TPR" evidence="3">
    <location>
        <begin position="939"/>
        <end position="972"/>
    </location>
</feature>
<dbReference type="Proteomes" id="UP000641646">
    <property type="component" value="Unassembled WGS sequence"/>
</dbReference>
<feature type="repeat" description="TPR" evidence="3">
    <location>
        <begin position="1019"/>
        <end position="1052"/>
    </location>
</feature>
<evidence type="ECO:0000256" key="1">
    <source>
        <dbReference type="ARBA" id="ARBA00022737"/>
    </source>
</evidence>
<feature type="repeat" description="TPR" evidence="3">
    <location>
        <begin position="1059"/>
        <end position="1092"/>
    </location>
</feature>
<feature type="repeat" description="TPR" evidence="3">
    <location>
        <begin position="899"/>
        <end position="932"/>
    </location>
</feature>
<feature type="repeat" description="TPR" evidence="3">
    <location>
        <begin position="819"/>
        <end position="852"/>
    </location>
</feature>
<dbReference type="Pfam" id="PF13191">
    <property type="entry name" value="AAA_16"/>
    <property type="match status" value="1"/>
</dbReference>
<name>A0A926VEV6_9CYAN</name>
<dbReference type="InterPro" id="IPR011990">
    <property type="entry name" value="TPR-like_helical_dom_sf"/>
</dbReference>
<keyword evidence="1" id="KW-0677">Repeat</keyword>
<dbReference type="SMART" id="SM00671">
    <property type="entry name" value="SEL1"/>
    <property type="match status" value="4"/>
</dbReference>
<dbReference type="SMART" id="SM00028">
    <property type="entry name" value="TPR"/>
    <property type="match status" value="10"/>
</dbReference>
<reference evidence="7" key="2">
    <citation type="submission" date="2020-08" db="EMBL/GenBank/DDBJ databases">
        <authorList>
            <person name="Chen M."/>
            <person name="Teng W."/>
            <person name="Zhao L."/>
            <person name="Hu C."/>
            <person name="Zhou Y."/>
            <person name="Han B."/>
            <person name="Song L."/>
            <person name="Shu W."/>
        </authorList>
    </citation>
    <scope>NUCLEOTIDE SEQUENCE</scope>
    <source>
        <strain evidence="7">FACHB-1375</strain>
    </source>
</reference>
<feature type="domain" description="CHAT" evidence="5">
    <location>
        <begin position="85"/>
        <end position="323"/>
    </location>
</feature>
<dbReference type="InterPro" id="IPR024983">
    <property type="entry name" value="CHAT_dom"/>
</dbReference>
<proteinExistence type="predicted"/>
<accession>A0A926VEV6</accession>
<keyword evidence="2 3" id="KW-0802">TPR repeat</keyword>
<dbReference type="EMBL" id="JACJPW010000024">
    <property type="protein sequence ID" value="MBD2181692.1"/>
    <property type="molecule type" value="Genomic_DNA"/>
</dbReference>
<keyword evidence="8" id="KW-1185">Reference proteome</keyword>
<dbReference type="Pfam" id="PF13424">
    <property type="entry name" value="TPR_12"/>
    <property type="match status" value="5"/>
</dbReference>
<organism evidence="7 8">
    <name type="scientific">Aerosakkonema funiforme FACHB-1375</name>
    <dbReference type="NCBI Taxonomy" id="2949571"/>
    <lineage>
        <taxon>Bacteria</taxon>
        <taxon>Bacillati</taxon>
        <taxon>Cyanobacteriota</taxon>
        <taxon>Cyanophyceae</taxon>
        <taxon>Oscillatoriophycideae</taxon>
        <taxon>Aerosakkonematales</taxon>
        <taxon>Aerosakkonemataceae</taxon>
        <taxon>Aerosakkonema</taxon>
    </lineage>
</organism>
<evidence type="ECO:0000256" key="3">
    <source>
        <dbReference type="PROSITE-ProRule" id="PRU00339"/>
    </source>
</evidence>
<dbReference type="AlphaFoldDB" id="A0A926VEV6"/>
<evidence type="ECO:0000256" key="2">
    <source>
        <dbReference type="ARBA" id="ARBA00022803"/>
    </source>
</evidence>
<sequence>MQTLHIRLAEIDGDCIELRYYFDRPSQYETQQLKLSGIDNLLKQAKRDYYLGRPALVDIGKQLFVWLDGNGRWLSRAIDKSKDGGLILAIDAGQKLAHLPWEVLHDGIDFLVKRVNPVTIPIRQVGWVEETKPNIIEARPLRVLFMATSPQAVEPVLDFEREEARILEDTAELPLMLRVEESGCIEELGKLWKRYKEPFDVFHLTGHASIPTAEPFTPYFITETDTGEAYHATAAEIEKVFRHRWPQLIFLSGCRTGQAAENGAVPSMAAKLIELGAKAVLGWGRPVLETSATVAAAKLYGALAAGDELAAALADTYQYLIEENIPDWHLLRLYVGGECPAALVEPLGDAIWIPNEPIGQQFLDPATQQVRVATPEEFVGRRRTLQRCLKQLRTPSNLGVLLHGMGGVGKSTVTARLLERLIGYEMIFVYRGLDEYKLLRLLAEKCTSEKGQEILNGKLPLMQRLSLFLQQGLNYPEQRFAFVLDDFEANLELQNGMAVLQSEVVDVLMSLLKGITNSKLPHRVIITSRYDFALPELNHRLHREPLAALRGADLEKKYDRLPAFNSTSKVDVDLQAKAKRIADGNPRLLNWLDKILLAERVNNHLILQEMEKAEAEFRENILAAELLKQQPAGLVKMLGLALVYELPVPKVAIAAVCGNISNLDSHVERAGILGLLEMSNPQAEFHYRVPRILASLLEFPADAETIYRTAGQFLYRIWWEESETKLEEEALEIHRLALLGKETEIAVKLAKVLAINWNNKSRFREAVQLCKLTLKLNEDYRILHELARSEEALEKVELAQQFYQQALSICPPENETEKAKIIHNLAGSYVTTADIEKAFALFQQSLELFERMGNLQGKAATLHELGYMYVNRRDIEKAFPFLQQSLDLKERIGDVQGKAATLHELGRSYAKTGDIKRAIAYYQQSLELTERIGDVQGKAATLHGLANIYADTGDIDNAIAYYQQSLELNERIGNVRGKAATLHCLAIIYADMGELEKAIAYYQQSLEITERIGDVKTKAATLNNLGYIYANTGDIENAIAFYQQSLELDERIGDVQGKAATLHNLADIYASTGEMEKASGFYQQSLKLHERIGNAQGKAANLHCLAIIYANTGDIDQAIAFYQQSLELKERTGNVQGKAITLGMLGQLLAYKRGEFDTALNYLQQSLEILQRIKSPDAETAKGIITRVQKMAASSKPVNSENPSLQKPGFFKKPGFYFSVGMFRRYLVWGCVLLVLAMAVWVFFKQEKREEKHYRSYNMVQRNPVS</sequence>
<feature type="transmembrane region" description="Helical" evidence="4">
    <location>
        <begin position="1226"/>
        <end position="1244"/>
    </location>
</feature>
<dbReference type="Pfam" id="PF12770">
    <property type="entry name" value="CHAT"/>
    <property type="match status" value="1"/>
</dbReference>
<reference evidence="7" key="1">
    <citation type="journal article" date="2015" name="ISME J.">
        <title>Draft Genome Sequence of Streptomyces incarnatus NRRL8089, which Produces the Nucleoside Antibiotic Sinefungin.</title>
        <authorList>
            <person name="Oshima K."/>
            <person name="Hattori M."/>
            <person name="Shimizu H."/>
            <person name="Fukuda K."/>
            <person name="Nemoto M."/>
            <person name="Inagaki K."/>
            <person name="Tamura T."/>
        </authorList>
    </citation>
    <scope>NUCLEOTIDE SEQUENCE</scope>
    <source>
        <strain evidence="7">FACHB-1375</strain>
    </source>
</reference>
<dbReference type="PROSITE" id="PS50005">
    <property type="entry name" value="TPR"/>
    <property type="match status" value="8"/>
</dbReference>
<feature type="domain" description="Orc1-like AAA ATPase" evidence="6">
    <location>
        <begin position="377"/>
        <end position="499"/>
    </location>
</feature>
<dbReference type="PANTHER" id="PTHR45641">
    <property type="entry name" value="TETRATRICOPEPTIDE REPEAT PROTEIN (AFU_ORTHOLOGUE AFUA_6G03870)"/>
    <property type="match status" value="1"/>
</dbReference>
<dbReference type="InterPro" id="IPR041664">
    <property type="entry name" value="AAA_16"/>
</dbReference>
<evidence type="ECO:0000256" key="4">
    <source>
        <dbReference type="SAM" id="Phobius"/>
    </source>
</evidence>
<evidence type="ECO:0000259" key="6">
    <source>
        <dbReference type="Pfam" id="PF13191"/>
    </source>
</evidence>
<dbReference type="SUPFAM" id="SSF48452">
    <property type="entry name" value="TPR-like"/>
    <property type="match status" value="3"/>
</dbReference>
<protein>
    <submittedName>
        <fullName evidence="7">Tetratricopeptide repeat protein</fullName>
    </submittedName>
</protein>
<dbReference type="RefSeq" id="WP_190464499.1">
    <property type="nucleotide sequence ID" value="NZ_JACJPW010000024.1"/>
</dbReference>
<dbReference type="Gene3D" id="3.40.50.300">
    <property type="entry name" value="P-loop containing nucleotide triphosphate hydrolases"/>
    <property type="match status" value="1"/>
</dbReference>
<feature type="repeat" description="TPR" evidence="3">
    <location>
        <begin position="1099"/>
        <end position="1132"/>
    </location>
</feature>